<dbReference type="InterPro" id="IPR001611">
    <property type="entry name" value="Leu-rich_rpt"/>
</dbReference>
<dbReference type="Gene3D" id="3.80.10.10">
    <property type="entry name" value="Ribonuclease Inhibitor"/>
    <property type="match status" value="4"/>
</dbReference>
<proteinExistence type="inferred from homology"/>
<dbReference type="RefSeq" id="XP_014637163.1">
    <property type="nucleotide sequence ID" value="XM_014781677.1"/>
</dbReference>
<feature type="region of interest" description="Disordered" evidence="4">
    <location>
        <begin position="999"/>
        <end position="1021"/>
    </location>
</feature>
<dbReference type="InterPro" id="IPR003591">
    <property type="entry name" value="Leu-rich_rpt_typical-subtyp"/>
</dbReference>
<dbReference type="SUPFAM" id="SSF52058">
    <property type="entry name" value="L domain-like"/>
    <property type="match status" value="2"/>
</dbReference>
<keyword evidence="2" id="KW-0433">Leucine-rich repeat</keyword>
<dbReference type="InterPro" id="IPR036034">
    <property type="entry name" value="PDZ_sf"/>
</dbReference>
<name>A0ABM1CC82_CERSS</name>
<dbReference type="SMART" id="SM00364">
    <property type="entry name" value="LRR_BAC"/>
    <property type="match status" value="10"/>
</dbReference>
<feature type="region of interest" description="Disordered" evidence="4">
    <location>
        <begin position="1132"/>
        <end position="1194"/>
    </location>
</feature>
<gene>
    <name evidence="7" type="primary">LOC101393870</name>
</gene>
<dbReference type="SMART" id="SM00228">
    <property type="entry name" value="PDZ"/>
    <property type="match status" value="1"/>
</dbReference>
<feature type="domain" description="PDZ" evidence="5">
    <location>
        <begin position="1255"/>
        <end position="1344"/>
    </location>
</feature>
<accession>A0ABM1CC82</accession>
<feature type="compositionally biased region" description="Basic and acidic residues" evidence="4">
    <location>
        <begin position="824"/>
        <end position="842"/>
    </location>
</feature>
<dbReference type="InterPro" id="IPR055414">
    <property type="entry name" value="LRR_R13L4/SHOC2-like"/>
</dbReference>
<dbReference type="InterPro" id="IPR050614">
    <property type="entry name" value="Synaptic_Scaffolding_LAP-MAGUK"/>
</dbReference>
<feature type="compositionally biased region" description="Polar residues" evidence="4">
    <location>
        <begin position="1073"/>
        <end position="1087"/>
    </location>
</feature>
<sequence>MTTKRSLFVRLVPCRCLRGEEETVTTLDYSHCSLEQVPKEIFTFEKTLEELYLDANQIEELPKQLFNCQSLHKLSLPDNDLTALPASIANLINLRELDVSKNGIQEFPENIKNCKVLTVVEASVNPISKLPDGFSQLLNLTQLYLNDAFLEFLPANFGRLTKLQILELRENQLKMLPKTMNRLTQLERLDLGSNEFTEVPEVLEQLSGLKEFWMDGNRLSFIPGFIGSLKQLTYLDVSKNNIEMVEEGISACENLQDLLLSSNSLQQLPETIGSLKNLTTLKIDENQLMYLPDSIGGLVSIEELDCSFNEIEALPSSIGQLINIRTFAADHNYLQQLPPEIGSWKNITVLFLHSNKLETLPEEMGDMQKLKVINLSDNRLKNLPFSFTKLQQLTAMWLSDNQSKPLIPLQKETDSETQKMVLTNYMFPQQPRTEDVMFMSDNESFNPSLWEEQRKQRAQVAFECDEDKDEREAPPREGNLKRYPTPYPDELKNMVKTVQTIVHRLKDEETNEDSGKDLKPREDQQVVNNDVGVKTSESTTPVRSKAEEREKYMIGNSTQKTSEAEAEISPGNLPVTANMKASENLKHIVNHDDVFEESEELSSDEEMKMAEMRPPLIETSINQPKVVALSNNKKDDTKDTDSLSDEVTHNSNQNNSNCSSPSRMSDSVSLNTDSSQDTSLCSPVKQTHIGINSKIRQEDENFNSLLQNGDILNHSTEEKFKVRDKKDFNLPEYDLNIEERLALIDKDGDSAPTSDESHKLDHINMNLNKLVTNDTFQPEIVERSKTQDIEFGTGFLSINAKGEAECLENGNKYPNLGCMNKVSGHSEETPQSTRRPEPHDTDSSVDVGISKSTEDLSPQRSGPVGSVVKSHSITNMETGGLKIYDILSDNGPQQSNATVKVTSTIDGKNIVRSKSATLLYDQPLQVFTGSSSSSDLISGTKAIFKFDSNHNPEEPNTVRGPTTGGPQSAPQIYGPPQYNIQYSSSVAVKDTLWHSKQNPQIDHVSFPPQRLPRSESTENHSYAKHSANMNFSNHNNVRANTGYHLHQRLGPGRHGEMWAISPNDRLIPGATRTTIQRQSSVSSTASVNLGEPGPTRRTQIPEGDYLSYRELHSVGRTPPVMSGSQRPLSARTYSIDGPNASRPLSARPSVSEIPERTMSVSDFNYSRTSPSKRPNARVGSEHSLLDPPGKTKVPHDWREQVLRHIEAKKLEKASVARHPSREQLIDYLMLKVAHQPPYTQPHCSPRQGHELARQEIRVRVEKDPELGFSISGGVGGRGNPFRPEDDGIFVTRVQPEGPASKLLQPGDKIIQANGYSFINIEHGQAVSLLKTFQNTVELIIVREVSS</sequence>
<feature type="compositionally biased region" description="Polar residues" evidence="4">
    <location>
        <begin position="1158"/>
        <end position="1172"/>
    </location>
</feature>
<feature type="region of interest" description="Disordered" evidence="4">
    <location>
        <begin position="1073"/>
        <end position="1102"/>
    </location>
</feature>
<dbReference type="SMART" id="SM00369">
    <property type="entry name" value="LRR_TYP"/>
    <property type="match status" value="12"/>
</dbReference>
<feature type="region of interest" description="Disordered" evidence="4">
    <location>
        <begin position="615"/>
        <end position="681"/>
    </location>
</feature>
<feature type="region of interest" description="Disordered" evidence="4">
    <location>
        <begin position="464"/>
        <end position="489"/>
    </location>
</feature>
<feature type="region of interest" description="Disordered" evidence="4">
    <location>
        <begin position="946"/>
        <end position="975"/>
    </location>
</feature>
<dbReference type="Pfam" id="PF13855">
    <property type="entry name" value="LRR_8"/>
    <property type="match status" value="3"/>
</dbReference>
<dbReference type="SUPFAM" id="SSF50156">
    <property type="entry name" value="PDZ domain-like"/>
    <property type="match status" value="1"/>
</dbReference>
<organism evidence="6 7">
    <name type="scientific">Ceratotherium simum simum</name>
    <name type="common">Southern white rhinoceros</name>
    <dbReference type="NCBI Taxonomy" id="73337"/>
    <lineage>
        <taxon>Eukaryota</taxon>
        <taxon>Metazoa</taxon>
        <taxon>Chordata</taxon>
        <taxon>Craniata</taxon>
        <taxon>Vertebrata</taxon>
        <taxon>Euteleostomi</taxon>
        <taxon>Mammalia</taxon>
        <taxon>Eutheria</taxon>
        <taxon>Laurasiatheria</taxon>
        <taxon>Perissodactyla</taxon>
        <taxon>Rhinocerotidae</taxon>
        <taxon>Ceratotherium</taxon>
    </lineage>
</organism>
<dbReference type="SMART" id="SM00365">
    <property type="entry name" value="LRR_SD22"/>
    <property type="match status" value="8"/>
</dbReference>
<comment type="similarity">
    <text evidence="1">Belongs to the LAP (LRR and PDZ) protein family.</text>
</comment>
<feature type="compositionally biased region" description="Polar residues" evidence="4">
    <location>
        <begin position="663"/>
        <end position="681"/>
    </location>
</feature>
<dbReference type="Pfam" id="PF00595">
    <property type="entry name" value="PDZ"/>
    <property type="match status" value="1"/>
</dbReference>
<evidence type="ECO:0000313" key="6">
    <source>
        <dbReference type="Proteomes" id="UP000694910"/>
    </source>
</evidence>
<keyword evidence="3" id="KW-0677">Repeat</keyword>
<dbReference type="PANTHER" id="PTHR23119:SF46">
    <property type="entry name" value="ERBB2 INTERACTING PROTEIN"/>
    <property type="match status" value="1"/>
</dbReference>
<dbReference type="Proteomes" id="UP000694910">
    <property type="component" value="Unplaced"/>
</dbReference>
<dbReference type="InterPro" id="IPR032675">
    <property type="entry name" value="LRR_dom_sf"/>
</dbReference>
<keyword evidence="6" id="KW-1185">Reference proteome</keyword>
<dbReference type="InterPro" id="IPR001478">
    <property type="entry name" value="PDZ"/>
</dbReference>
<feature type="compositionally biased region" description="Basic and acidic residues" evidence="4">
    <location>
        <begin position="470"/>
        <end position="480"/>
    </location>
</feature>
<dbReference type="CDD" id="cd06749">
    <property type="entry name" value="PDZ_densin_erbin-like"/>
    <property type="match status" value="1"/>
</dbReference>
<protein>
    <submittedName>
        <fullName evidence="7">Protein LAP2 isoform X6</fullName>
    </submittedName>
</protein>
<dbReference type="PROSITE" id="PS51450">
    <property type="entry name" value="LRR"/>
    <property type="match status" value="3"/>
</dbReference>
<evidence type="ECO:0000256" key="2">
    <source>
        <dbReference type="ARBA" id="ARBA00022614"/>
    </source>
</evidence>
<evidence type="ECO:0000256" key="4">
    <source>
        <dbReference type="SAM" id="MobiDB-lite"/>
    </source>
</evidence>
<feature type="compositionally biased region" description="Low complexity" evidence="4">
    <location>
        <begin position="650"/>
        <end position="662"/>
    </location>
</feature>
<feature type="compositionally biased region" description="Basic and acidic residues" evidence="4">
    <location>
        <begin position="632"/>
        <end position="641"/>
    </location>
</feature>
<feature type="region of interest" description="Disordered" evidence="4">
    <location>
        <begin position="818"/>
        <end position="867"/>
    </location>
</feature>
<evidence type="ECO:0000256" key="1">
    <source>
        <dbReference type="ARBA" id="ARBA00007772"/>
    </source>
</evidence>
<reference evidence="7" key="1">
    <citation type="submission" date="2025-08" db="UniProtKB">
        <authorList>
            <consortium name="RefSeq"/>
        </authorList>
    </citation>
    <scope>IDENTIFICATION</scope>
</reference>
<dbReference type="Pfam" id="PF23598">
    <property type="entry name" value="LRR_14"/>
    <property type="match status" value="1"/>
</dbReference>
<dbReference type="PANTHER" id="PTHR23119">
    <property type="entry name" value="DISCS LARGE"/>
    <property type="match status" value="1"/>
</dbReference>
<dbReference type="Gene3D" id="2.30.42.10">
    <property type="match status" value="1"/>
</dbReference>
<dbReference type="PROSITE" id="PS50106">
    <property type="entry name" value="PDZ"/>
    <property type="match status" value="1"/>
</dbReference>
<dbReference type="GeneID" id="101393870"/>
<evidence type="ECO:0000259" key="5">
    <source>
        <dbReference type="PROSITE" id="PS50106"/>
    </source>
</evidence>
<evidence type="ECO:0000256" key="3">
    <source>
        <dbReference type="ARBA" id="ARBA00022737"/>
    </source>
</evidence>
<evidence type="ECO:0000313" key="7">
    <source>
        <dbReference type="RefSeq" id="XP_014637163.1"/>
    </source>
</evidence>